<evidence type="ECO:0000313" key="4">
    <source>
        <dbReference type="Proteomes" id="UP000821866"/>
    </source>
</evidence>
<sequence length="239" mass="26537">MDISQRYLACVFGTCGTACAFCTRIQPGSGIGVSLRSVEYSPFLVGVEWRRLLTFSSLAATMRRRSTARRYRIGVTTCWSWVHWCKADSALPRGCSSLHLPRNVSSVVLMGLVPFIRYKYSLRSFRGDPNSTDVLFSMPTTATRRDRLSFELFLYTEMLVVFLLAGALTLVALLTIGFILMRALGLTAFLDVEPDELAANPGGVRESQAQGDHRRHVPGVARRRRGAAALPRVRSRGDS</sequence>
<keyword evidence="2" id="KW-1133">Transmembrane helix</keyword>
<name>A0A9J6DNW6_RHIMP</name>
<dbReference type="Proteomes" id="UP000821866">
    <property type="component" value="Chromosome 6"/>
</dbReference>
<evidence type="ECO:0000256" key="1">
    <source>
        <dbReference type="SAM" id="MobiDB-lite"/>
    </source>
</evidence>
<dbReference type="EMBL" id="JABSTU010000008">
    <property type="protein sequence ID" value="KAH8023584.1"/>
    <property type="molecule type" value="Genomic_DNA"/>
</dbReference>
<proteinExistence type="predicted"/>
<gene>
    <name evidence="3" type="ORF">HPB51_014833</name>
</gene>
<keyword evidence="2" id="KW-0812">Transmembrane</keyword>
<protein>
    <submittedName>
        <fullName evidence="3">Uncharacterized protein</fullName>
    </submittedName>
</protein>
<evidence type="ECO:0000313" key="3">
    <source>
        <dbReference type="EMBL" id="KAH8023584.1"/>
    </source>
</evidence>
<feature type="region of interest" description="Disordered" evidence="1">
    <location>
        <begin position="200"/>
        <end position="239"/>
    </location>
</feature>
<dbReference type="AlphaFoldDB" id="A0A9J6DNW6"/>
<comment type="caution">
    <text evidence="3">The sequence shown here is derived from an EMBL/GenBank/DDBJ whole genome shotgun (WGS) entry which is preliminary data.</text>
</comment>
<feature type="transmembrane region" description="Helical" evidence="2">
    <location>
        <begin position="152"/>
        <end position="180"/>
    </location>
</feature>
<feature type="compositionally biased region" description="Basic residues" evidence="1">
    <location>
        <begin position="213"/>
        <end position="226"/>
    </location>
</feature>
<keyword evidence="4" id="KW-1185">Reference proteome</keyword>
<reference evidence="3" key="2">
    <citation type="submission" date="2021-09" db="EMBL/GenBank/DDBJ databases">
        <authorList>
            <person name="Jia N."/>
            <person name="Wang J."/>
            <person name="Shi W."/>
            <person name="Du L."/>
            <person name="Sun Y."/>
            <person name="Zhan W."/>
            <person name="Jiang J."/>
            <person name="Wang Q."/>
            <person name="Zhang B."/>
            <person name="Ji P."/>
            <person name="Sakyi L.B."/>
            <person name="Cui X."/>
            <person name="Yuan T."/>
            <person name="Jiang B."/>
            <person name="Yang W."/>
            <person name="Lam T.T.-Y."/>
            <person name="Chang Q."/>
            <person name="Ding S."/>
            <person name="Wang X."/>
            <person name="Zhu J."/>
            <person name="Ruan X."/>
            <person name="Zhao L."/>
            <person name="Wei J."/>
            <person name="Que T."/>
            <person name="Du C."/>
            <person name="Cheng J."/>
            <person name="Dai P."/>
            <person name="Han X."/>
            <person name="Huang E."/>
            <person name="Gao Y."/>
            <person name="Liu J."/>
            <person name="Shao H."/>
            <person name="Ye R."/>
            <person name="Li L."/>
            <person name="Wei W."/>
            <person name="Wang X."/>
            <person name="Wang C."/>
            <person name="Huo Q."/>
            <person name="Li W."/>
            <person name="Guo W."/>
            <person name="Chen H."/>
            <person name="Chen S."/>
            <person name="Zhou L."/>
            <person name="Zhou L."/>
            <person name="Ni X."/>
            <person name="Tian J."/>
            <person name="Zhou Y."/>
            <person name="Sheng Y."/>
            <person name="Liu T."/>
            <person name="Pan Y."/>
            <person name="Xia L."/>
            <person name="Li J."/>
            <person name="Zhao F."/>
            <person name="Cao W."/>
        </authorList>
    </citation>
    <scope>NUCLEOTIDE SEQUENCE</scope>
    <source>
        <strain evidence="3">Rmic-2018</strain>
        <tissue evidence="3">Larvae</tissue>
    </source>
</reference>
<reference evidence="3" key="1">
    <citation type="journal article" date="2020" name="Cell">
        <title>Large-Scale Comparative Analyses of Tick Genomes Elucidate Their Genetic Diversity and Vector Capacities.</title>
        <authorList>
            <consortium name="Tick Genome and Microbiome Consortium (TIGMIC)"/>
            <person name="Jia N."/>
            <person name="Wang J."/>
            <person name="Shi W."/>
            <person name="Du L."/>
            <person name="Sun Y."/>
            <person name="Zhan W."/>
            <person name="Jiang J.F."/>
            <person name="Wang Q."/>
            <person name="Zhang B."/>
            <person name="Ji P."/>
            <person name="Bell-Sakyi L."/>
            <person name="Cui X.M."/>
            <person name="Yuan T.T."/>
            <person name="Jiang B.G."/>
            <person name="Yang W.F."/>
            <person name="Lam T.T."/>
            <person name="Chang Q.C."/>
            <person name="Ding S.J."/>
            <person name="Wang X.J."/>
            <person name="Zhu J.G."/>
            <person name="Ruan X.D."/>
            <person name="Zhao L."/>
            <person name="Wei J.T."/>
            <person name="Ye R.Z."/>
            <person name="Que T.C."/>
            <person name="Du C.H."/>
            <person name="Zhou Y.H."/>
            <person name="Cheng J.X."/>
            <person name="Dai P.F."/>
            <person name="Guo W.B."/>
            <person name="Han X.H."/>
            <person name="Huang E.J."/>
            <person name="Li L.F."/>
            <person name="Wei W."/>
            <person name="Gao Y.C."/>
            <person name="Liu J.Z."/>
            <person name="Shao H.Z."/>
            <person name="Wang X."/>
            <person name="Wang C.C."/>
            <person name="Yang T.C."/>
            <person name="Huo Q.B."/>
            <person name="Li W."/>
            <person name="Chen H.Y."/>
            <person name="Chen S.E."/>
            <person name="Zhou L.G."/>
            <person name="Ni X.B."/>
            <person name="Tian J.H."/>
            <person name="Sheng Y."/>
            <person name="Liu T."/>
            <person name="Pan Y.S."/>
            <person name="Xia L.Y."/>
            <person name="Li J."/>
            <person name="Zhao F."/>
            <person name="Cao W.C."/>
        </authorList>
    </citation>
    <scope>NUCLEOTIDE SEQUENCE</scope>
    <source>
        <strain evidence="3">Rmic-2018</strain>
    </source>
</reference>
<keyword evidence="2" id="KW-0472">Membrane</keyword>
<evidence type="ECO:0000256" key="2">
    <source>
        <dbReference type="SAM" id="Phobius"/>
    </source>
</evidence>
<accession>A0A9J6DNW6</accession>
<organism evidence="3 4">
    <name type="scientific">Rhipicephalus microplus</name>
    <name type="common">Cattle tick</name>
    <name type="synonym">Boophilus microplus</name>
    <dbReference type="NCBI Taxonomy" id="6941"/>
    <lineage>
        <taxon>Eukaryota</taxon>
        <taxon>Metazoa</taxon>
        <taxon>Ecdysozoa</taxon>
        <taxon>Arthropoda</taxon>
        <taxon>Chelicerata</taxon>
        <taxon>Arachnida</taxon>
        <taxon>Acari</taxon>
        <taxon>Parasitiformes</taxon>
        <taxon>Ixodida</taxon>
        <taxon>Ixodoidea</taxon>
        <taxon>Ixodidae</taxon>
        <taxon>Rhipicephalinae</taxon>
        <taxon>Rhipicephalus</taxon>
        <taxon>Boophilus</taxon>
    </lineage>
</organism>